<organism evidence="1 2">
    <name type="scientific">Taxus chinensis</name>
    <name type="common">Chinese yew</name>
    <name type="synonym">Taxus wallichiana var. chinensis</name>
    <dbReference type="NCBI Taxonomy" id="29808"/>
    <lineage>
        <taxon>Eukaryota</taxon>
        <taxon>Viridiplantae</taxon>
        <taxon>Streptophyta</taxon>
        <taxon>Embryophyta</taxon>
        <taxon>Tracheophyta</taxon>
        <taxon>Spermatophyta</taxon>
        <taxon>Pinopsida</taxon>
        <taxon>Pinidae</taxon>
        <taxon>Conifers II</taxon>
        <taxon>Cupressales</taxon>
        <taxon>Taxaceae</taxon>
        <taxon>Taxus</taxon>
    </lineage>
</organism>
<protein>
    <submittedName>
        <fullName evidence="1">Uncharacterized protein</fullName>
    </submittedName>
</protein>
<keyword evidence="2" id="KW-1185">Reference proteome</keyword>
<feature type="non-terminal residue" evidence="1">
    <location>
        <position position="1"/>
    </location>
</feature>
<proteinExistence type="predicted"/>
<reference evidence="1 2" key="1">
    <citation type="journal article" date="2021" name="Nat. Plants">
        <title>The Taxus genome provides insights into paclitaxel biosynthesis.</title>
        <authorList>
            <person name="Xiong X."/>
            <person name="Gou J."/>
            <person name="Liao Q."/>
            <person name="Li Y."/>
            <person name="Zhou Q."/>
            <person name="Bi G."/>
            <person name="Li C."/>
            <person name="Du R."/>
            <person name="Wang X."/>
            <person name="Sun T."/>
            <person name="Guo L."/>
            <person name="Liang H."/>
            <person name="Lu P."/>
            <person name="Wu Y."/>
            <person name="Zhang Z."/>
            <person name="Ro D.K."/>
            <person name="Shang Y."/>
            <person name="Huang S."/>
            <person name="Yan J."/>
        </authorList>
    </citation>
    <scope>NUCLEOTIDE SEQUENCE [LARGE SCALE GENOMIC DNA]</scope>
    <source>
        <strain evidence="1">Ta-2019</strain>
    </source>
</reference>
<evidence type="ECO:0000313" key="2">
    <source>
        <dbReference type="Proteomes" id="UP000824469"/>
    </source>
</evidence>
<evidence type="ECO:0000313" key="1">
    <source>
        <dbReference type="EMBL" id="KAH9289918.1"/>
    </source>
</evidence>
<dbReference type="Proteomes" id="UP000824469">
    <property type="component" value="Unassembled WGS sequence"/>
</dbReference>
<dbReference type="EMBL" id="JAHRHJ020003813">
    <property type="protein sequence ID" value="KAH9289918.1"/>
    <property type="molecule type" value="Genomic_DNA"/>
</dbReference>
<gene>
    <name evidence="1" type="ORF">KI387_034035</name>
</gene>
<feature type="non-terminal residue" evidence="1">
    <location>
        <position position="125"/>
    </location>
</feature>
<name>A0AA38BZR2_TAXCH</name>
<comment type="caution">
    <text evidence="1">The sequence shown here is derived from an EMBL/GenBank/DDBJ whole genome shotgun (WGS) entry which is preliminary data.</text>
</comment>
<sequence>TSFKRPFGTTLLLPHLGWFAFAHLTLCIRIEALIPLQVNVILTGLHILQFHSATQGNLNYALPITFRSFLSVIYYGKYEAHGKWRKQMGNGGSEGGAVDDKSQDRFHTIHAHGAQHLWSRGQEDE</sequence>
<accession>A0AA38BZR2</accession>
<dbReference type="AlphaFoldDB" id="A0AA38BZR2"/>